<feature type="chain" id="PRO_5039629573" evidence="2">
    <location>
        <begin position="26"/>
        <end position="175"/>
    </location>
</feature>
<evidence type="ECO:0000256" key="2">
    <source>
        <dbReference type="SAM" id="SignalP"/>
    </source>
</evidence>
<dbReference type="SUPFAM" id="SSF48452">
    <property type="entry name" value="TPR-like"/>
    <property type="match status" value="1"/>
</dbReference>
<dbReference type="OrthoDB" id="305319at2"/>
<dbReference type="RefSeq" id="WP_076779080.1">
    <property type="nucleotide sequence ID" value="NZ_CALKQL010000013.1"/>
</dbReference>
<accession>A0A921LEM2</accession>
<evidence type="ECO:0000256" key="1">
    <source>
        <dbReference type="PROSITE-ProRule" id="PRU00339"/>
    </source>
</evidence>
<evidence type="ECO:0000313" key="3">
    <source>
        <dbReference type="EMBL" id="HJF94764.1"/>
    </source>
</evidence>
<dbReference type="SMART" id="SM00028">
    <property type="entry name" value="TPR"/>
    <property type="match status" value="3"/>
</dbReference>
<dbReference type="InterPro" id="IPR019734">
    <property type="entry name" value="TPR_rpt"/>
</dbReference>
<reference evidence="3" key="2">
    <citation type="submission" date="2021-09" db="EMBL/GenBank/DDBJ databases">
        <authorList>
            <person name="Gilroy R."/>
        </authorList>
    </citation>
    <scope>NUCLEOTIDE SEQUENCE</scope>
    <source>
        <strain evidence="3">ChiSjej5B23-16112</strain>
    </source>
</reference>
<dbReference type="Gene3D" id="1.25.40.10">
    <property type="entry name" value="Tetratricopeptide repeat domain"/>
    <property type="match status" value="2"/>
</dbReference>
<keyword evidence="2" id="KW-0732">Signal</keyword>
<dbReference type="EMBL" id="DYVY01000132">
    <property type="protein sequence ID" value="HJF94764.1"/>
    <property type="molecule type" value="Genomic_DNA"/>
</dbReference>
<dbReference type="InterPro" id="IPR011990">
    <property type="entry name" value="TPR-like_helical_dom_sf"/>
</dbReference>
<dbReference type="PROSITE" id="PS51257">
    <property type="entry name" value="PROKAR_LIPOPROTEIN"/>
    <property type="match status" value="1"/>
</dbReference>
<proteinExistence type="predicted"/>
<keyword evidence="1" id="KW-0802">TPR repeat</keyword>
<dbReference type="Proteomes" id="UP000769156">
    <property type="component" value="Unassembled WGS sequence"/>
</dbReference>
<feature type="repeat" description="TPR" evidence="1">
    <location>
        <begin position="22"/>
        <end position="55"/>
    </location>
</feature>
<feature type="repeat" description="TPR" evidence="1">
    <location>
        <begin position="56"/>
        <end position="89"/>
    </location>
</feature>
<reference evidence="3" key="1">
    <citation type="journal article" date="2021" name="PeerJ">
        <title>Extensive microbial diversity within the chicken gut microbiome revealed by metagenomics and culture.</title>
        <authorList>
            <person name="Gilroy R."/>
            <person name="Ravi A."/>
            <person name="Getino M."/>
            <person name="Pursley I."/>
            <person name="Horton D.L."/>
            <person name="Alikhan N.F."/>
            <person name="Baker D."/>
            <person name="Gharbi K."/>
            <person name="Hall N."/>
            <person name="Watson M."/>
            <person name="Adriaenssens E.M."/>
            <person name="Foster-Nyarko E."/>
            <person name="Jarju S."/>
            <person name="Secka A."/>
            <person name="Antonio M."/>
            <person name="Oren A."/>
            <person name="Chaudhuri R.R."/>
            <person name="La Ragione R."/>
            <person name="Hildebrand F."/>
            <person name="Pallen M.J."/>
        </authorList>
    </citation>
    <scope>NUCLEOTIDE SEQUENCE</scope>
    <source>
        <strain evidence="3">ChiSjej5B23-16112</strain>
    </source>
</reference>
<dbReference type="PROSITE" id="PS50005">
    <property type="entry name" value="TPR"/>
    <property type="match status" value="2"/>
</dbReference>
<comment type="caution">
    <text evidence="3">The sequence shown here is derived from an EMBL/GenBank/DDBJ whole genome shotgun (WGS) entry which is preliminary data.</text>
</comment>
<gene>
    <name evidence="3" type="ORF">K8V82_08220</name>
</gene>
<dbReference type="Pfam" id="PF13432">
    <property type="entry name" value="TPR_16"/>
    <property type="match status" value="1"/>
</dbReference>
<dbReference type="AlphaFoldDB" id="A0A921LEM2"/>
<feature type="signal peptide" evidence="2">
    <location>
        <begin position="1"/>
        <end position="25"/>
    </location>
</feature>
<organism evidence="3 4">
    <name type="scientific">Lachnoclostridium phocaeense</name>
    <dbReference type="NCBI Taxonomy" id="1871021"/>
    <lineage>
        <taxon>Bacteria</taxon>
        <taxon>Bacillati</taxon>
        <taxon>Bacillota</taxon>
        <taxon>Clostridia</taxon>
        <taxon>Lachnospirales</taxon>
        <taxon>Lachnospiraceae</taxon>
    </lineage>
</organism>
<evidence type="ECO:0000313" key="4">
    <source>
        <dbReference type="Proteomes" id="UP000769156"/>
    </source>
</evidence>
<name>A0A921LEM2_9FIRM</name>
<protein>
    <submittedName>
        <fullName evidence="3">Tetratricopeptide repeat protein</fullName>
    </submittedName>
</protein>
<sequence length="175" mass="19314">MKRQAGKFAAVLLAALMLTGCGSNLLEEGTALLEEGKYAEAADTFQAAVDEDSEDAEGWRGLGLAKWEQQDYEGALEAFQSVLDNGGEKTGELYNLMGCCAMQLEKPTDALNYFRLGMEAEDVSEEMMQEMRFNEIVAYEQAGDIESARSKLADYTADYPDDEKAAKEAEFLETR</sequence>